<keyword evidence="1" id="KW-0802">TPR repeat</keyword>
<accession>A0ABV0JAF5</accession>
<dbReference type="PROSITE" id="PS50005">
    <property type="entry name" value="TPR"/>
    <property type="match status" value="1"/>
</dbReference>
<dbReference type="SUPFAM" id="SSF48452">
    <property type="entry name" value="TPR-like"/>
    <property type="match status" value="1"/>
</dbReference>
<evidence type="ECO:0000313" key="2">
    <source>
        <dbReference type="EMBL" id="MEP0818747.1"/>
    </source>
</evidence>
<evidence type="ECO:0000313" key="3">
    <source>
        <dbReference type="Proteomes" id="UP001464891"/>
    </source>
</evidence>
<proteinExistence type="predicted"/>
<dbReference type="Proteomes" id="UP001464891">
    <property type="component" value="Unassembled WGS sequence"/>
</dbReference>
<keyword evidence="2" id="KW-0645">Protease</keyword>
<feature type="repeat" description="TPR" evidence="1">
    <location>
        <begin position="514"/>
        <end position="547"/>
    </location>
</feature>
<protein>
    <submittedName>
        <fullName evidence="2">Tetratricopeptide repeat-containing serine protease family protein</fullName>
    </submittedName>
</protein>
<keyword evidence="2" id="KW-0378">Hydrolase</keyword>
<dbReference type="Gene3D" id="2.40.10.120">
    <property type="match status" value="1"/>
</dbReference>
<gene>
    <name evidence="2" type="ORF">NC998_16730</name>
</gene>
<dbReference type="SMART" id="SM00028">
    <property type="entry name" value="TPR"/>
    <property type="match status" value="3"/>
</dbReference>
<name>A0ABV0JAF5_9CYAN</name>
<evidence type="ECO:0000256" key="1">
    <source>
        <dbReference type="PROSITE-ProRule" id="PRU00339"/>
    </source>
</evidence>
<dbReference type="InterPro" id="IPR019734">
    <property type="entry name" value="TPR_rpt"/>
</dbReference>
<dbReference type="InterPro" id="IPR009003">
    <property type="entry name" value="Peptidase_S1_PA"/>
</dbReference>
<keyword evidence="3" id="KW-1185">Reference proteome</keyword>
<dbReference type="GO" id="GO:0006508">
    <property type="term" value="P:proteolysis"/>
    <property type="evidence" value="ECO:0007669"/>
    <property type="project" value="UniProtKB-KW"/>
</dbReference>
<dbReference type="EMBL" id="JAMPKM010000010">
    <property type="protein sequence ID" value="MEP0818747.1"/>
    <property type="molecule type" value="Genomic_DNA"/>
</dbReference>
<sequence length="614" mass="68115">MVAPLQYAIVRIRKSSGAIVGAGFLVHEKYVLTCAHVIAQALGIAESTPQSPSESVHLDFPLIDPAVQLTAQVVLWRPAPVKGASNQGHEDIAALELNSFPPPAAKPARLLLEDDLWDHPFQAFGFPAGHDDGLWSTGVLRAKQGTGWVQVEDTKSPGGRLESGYSGTPIWDEKLNGVVGMAVAADLKRTEAKIGFIIPTRLMATTWTALAELTIPPLILASKKSNRSLQWILASLFGLAALGASTLLIPQVRDRLGLGEAACFREAERKGEKAIAVVGKFYNEPGTPIMTPLLEDRILYRLNNKPVPRSRVCLITNRVRSRTEAEVLGTQQRAAIVVWGTRSGATLEASVSLIKSKSTSRLPLSADTAKDFDDRTKDWPDLILILTISKLSRLTKEEGHISEAIDMLYQTLIEAENRLPDSQNLLTMKVFSSAYYQLGDLYSPIEKLSCPSSEDNCENALAMYKASFRWNPTKYQALMSQGVLLNQLGRLTEAEQVYTQVITSIPEHQNEQKIIAYASRAEVYLRERNYIKAITDWQSTLQQEPRNTFFLRRLGLAQLRAEKIQESKETYEKINRYLNDNKAKKSEVIEELKRLAKEQPKLASSINTVASIIQ</sequence>
<dbReference type="GO" id="GO:0008233">
    <property type="term" value="F:peptidase activity"/>
    <property type="evidence" value="ECO:0007669"/>
    <property type="project" value="UniProtKB-KW"/>
</dbReference>
<comment type="caution">
    <text evidence="2">The sequence shown here is derived from an EMBL/GenBank/DDBJ whole genome shotgun (WGS) entry which is preliminary data.</text>
</comment>
<organism evidence="2 3">
    <name type="scientific">Trichocoleus desertorum GB2-A4</name>
    <dbReference type="NCBI Taxonomy" id="2933944"/>
    <lineage>
        <taxon>Bacteria</taxon>
        <taxon>Bacillati</taxon>
        <taxon>Cyanobacteriota</taxon>
        <taxon>Cyanophyceae</taxon>
        <taxon>Leptolyngbyales</taxon>
        <taxon>Trichocoleusaceae</taxon>
        <taxon>Trichocoleus</taxon>
    </lineage>
</organism>
<dbReference type="SUPFAM" id="SSF50494">
    <property type="entry name" value="Trypsin-like serine proteases"/>
    <property type="match status" value="1"/>
</dbReference>
<reference evidence="2 3" key="1">
    <citation type="submission" date="2022-04" db="EMBL/GenBank/DDBJ databases">
        <title>Positive selection, recombination, and allopatry shape intraspecific diversity of widespread and dominant cyanobacteria.</title>
        <authorList>
            <person name="Wei J."/>
            <person name="Shu W."/>
            <person name="Hu C."/>
        </authorList>
    </citation>
    <scope>NUCLEOTIDE SEQUENCE [LARGE SCALE GENOMIC DNA]</scope>
    <source>
        <strain evidence="2 3">GB2-A4</strain>
    </source>
</reference>
<dbReference type="Pfam" id="PF13432">
    <property type="entry name" value="TPR_16"/>
    <property type="match status" value="1"/>
</dbReference>
<dbReference type="RefSeq" id="WP_190433261.1">
    <property type="nucleotide sequence ID" value="NZ_JAMPKM010000010.1"/>
</dbReference>
<dbReference type="InterPro" id="IPR011990">
    <property type="entry name" value="TPR-like_helical_dom_sf"/>
</dbReference>
<dbReference type="Gene3D" id="1.25.40.10">
    <property type="entry name" value="Tetratricopeptide repeat domain"/>
    <property type="match status" value="2"/>
</dbReference>
<dbReference type="Pfam" id="PF13365">
    <property type="entry name" value="Trypsin_2"/>
    <property type="match status" value="1"/>
</dbReference>